<accession>A0A7W6LRD0</accession>
<dbReference type="AlphaFoldDB" id="A0A7W6LRD0"/>
<dbReference type="EMBL" id="JACIEU010000011">
    <property type="protein sequence ID" value="MBB4149101.1"/>
    <property type="molecule type" value="Genomic_DNA"/>
</dbReference>
<evidence type="ECO:0000313" key="1">
    <source>
        <dbReference type="EMBL" id="MBB4149101.1"/>
    </source>
</evidence>
<proteinExistence type="predicted"/>
<evidence type="ECO:0000313" key="2">
    <source>
        <dbReference type="Proteomes" id="UP000590524"/>
    </source>
</evidence>
<name>A0A7W6LRD0_9SPHN</name>
<gene>
    <name evidence="1" type="ORF">GGQ90_002890</name>
</gene>
<dbReference type="Proteomes" id="UP000590524">
    <property type="component" value="Unassembled WGS sequence"/>
</dbReference>
<dbReference type="RefSeq" id="WP_188082745.1">
    <property type="nucleotide sequence ID" value="NZ_JACIEU010000011.1"/>
</dbReference>
<organism evidence="1 2">
    <name type="scientific">Sphingobium scionense</name>
    <dbReference type="NCBI Taxonomy" id="1404341"/>
    <lineage>
        <taxon>Bacteria</taxon>
        <taxon>Pseudomonadati</taxon>
        <taxon>Pseudomonadota</taxon>
        <taxon>Alphaproteobacteria</taxon>
        <taxon>Sphingomonadales</taxon>
        <taxon>Sphingomonadaceae</taxon>
        <taxon>Sphingobium</taxon>
    </lineage>
</organism>
<keyword evidence="2" id="KW-1185">Reference proteome</keyword>
<reference evidence="1 2" key="1">
    <citation type="submission" date="2020-08" db="EMBL/GenBank/DDBJ databases">
        <title>Genomic Encyclopedia of Type Strains, Phase IV (KMG-IV): sequencing the most valuable type-strain genomes for metagenomic binning, comparative biology and taxonomic classification.</title>
        <authorList>
            <person name="Goeker M."/>
        </authorList>
    </citation>
    <scope>NUCLEOTIDE SEQUENCE [LARGE SCALE GENOMIC DNA]</scope>
    <source>
        <strain evidence="1 2">DSM 19371</strain>
    </source>
</reference>
<sequence>MDKATAVILRGVLAGLVRTGAISREHFDETCKQIAVAAQGSGQEGEVGRFISDLHQHLRLDDPTA</sequence>
<protein>
    <submittedName>
        <fullName evidence="1">Uncharacterized protein</fullName>
    </submittedName>
</protein>
<comment type="caution">
    <text evidence="1">The sequence shown here is derived from an EMBL/GenBank/DDBJ whole genome shotgun (WGS) entry which is preliminary data.</text>
</comment>